<gene>
    <name evidence="1" type="ORF">ORV05_25320</name>
</gene>
<accession>A0ABY7AW93</accession>
<dbReference type="RefSeq" id="WP_268754502.1">
    <property type="nucleotide sequence ID" value="NZ_CP113836.1"/>
</dbReference>
<dbReference type="EMBL" id="CP113836">
    <property type="protein sequence ID" value="WAL64275.1"/>
    <property type="molecule type" value="Genomic_DNA"/>
</dbReference>
<proteinExistence type="predicted"/>
<dbReference type="InterPro" id="IPR021903">
    <property type="entry name" value="DUF3515"/>
</dbReference>
<sequence>MPETETTGAPPRRLIVLASVLALALAAGVAVAGVLGSRSGPSGNGPLALVPVPAPQADSPECDRILAALPAELASDGTKLSRRELAQPAPPATVAWGSPEAVVVRCGLERPGDLTPTSSLRAVSGVQTLLAEGDGSSTWYVVDRAVYLGVTVPASAGTGPLQQLLETVSNTLPAVPLRL</sequence>
<name>A0ABY7AW93_9PSEU</name>
<dbReference type="Proteomes" id="UP001163203">
    <property type="component" value="Chromosome"/>
</dbReference>
<reference evidence="1" key="1">
    <citation type="submission" date="2022-11" db="EMBL/GenBank/DDBJ databases">
        <authorList>
            <person name="Mo P."/>
        </authorList>
    </citation>
    <scope>NUCLEOTIDE SEQUENCE</scope>
    <source>
        <strain evidence="1">HUAS 11-8</strain>
    </source>
</reference>
<organism evidence="1 2">
    <name type="scientific">Amycolatopsis cynarae</name>
    <dbReference type="NCBI Taxonomy" id="2995223"/>
    <lineage>
        <taxon>Bacteria</taxon>
        <taxon>Bacillati</taxon>
        <taxon>Actinomycetota</taxon>
        <taxon>Actinomycetes</taxon>
        <taxon>Pseudonocardiales</taxon>
        <taxon>Pseudonocardiaceae</taxon>
        <taxon>Amycolatopsis</taxon>
    </lineage>
</organism>
<evidence type="ECO:0000313" key="2">
    <source>
        <dbReference type="Proteomes" id="UP001163203"/>
    </source>
</evidence>
<dbReference type="Pfam" id="PF12028">
    <property type="entry name" value="DUF3515"/>
    <property type="match status" value="1"/>
</dbReference>
<evidence type="ECO:0000313" key="1">
    <source>
        <dbReference type="EMBL" id="WAL64275.1"/>
    </source>
</evidence>
<keyword evidence="2" id="KW-1185">Reference proteome</keyword>
<protein>
    <submittedName>
        <fullName evidence="1">DUF3515 domain-containing protein</fullName>
    </submittedName>
</protein>